<feature type="transmembrane region" description="Helical" evidence="1">
    <location>
        <begin position="147"/>
        <end position="174"/>
    </location>
</feature>
<evidence type="ECO:0000259" key="2">
    <source>
        <dbReference type="Pfam" id="PF00934"/>
    </source>
</evidence>
<organism evidence="3 4">
    <name type="scientific">Mycobacterium paragordonae</name>
    <dbReference type="NCBI Taxonomy" id="1389713"/>
    <lineage>
        <taxon>Bacteria</taxon>
        <taxon>Bacillati</taxon>
        <taxon>Actinomycetota</taxon>
        <taxon>Actinomycetes</taxon>
        <taxon>Mycobacteriales</taxon>
        <taxon>Mycobacteriaceae</taxon>
        <taxon>Mycobacterium</taxon>
    </lineage>
</organism>
<dbReference type="Proteomes" id="UP000465240">
    <property type="component" value="Unassembled WGS sequence"/>
</dbReference>
<dbReference type="EMBL" id="BLKX01000001">
    <property type="protein sequence ID" value="GFG80536.1"/>
    <property type="molecule type" value="Genomic_DNA"/>
</dbReference>
<evidence type="ECO:0000256" key="1">
    <source>
        <dbReference type="SAM" id="Phobius"/>
    </source>
</evidence>
<protein>
    <recommendedName>
        <fullName evidence="2">PE domain-containing protein</fullName>
    </recommendedName>
</protein>
<feature type="domain" description="PE" evidence="2">
    <location>
        <begin position="4"/>
        <end position="93"/>
    </location>
</feature>
<evidence type="ECO:0000313" key="4">
    <source>
        <dbReference type="Proteomes" id="UP000465240"/>
    </source>
</evidence>
<dbReference type="InterPro" id="IPR000084">
    <property type="entry name" value="PE-PGRS_N"/>
</dbReference>
<dbReference type="Gene3D" id="1.10.287.850">
    <property type="entry name" value="HP0062-like domain"/>
    <property type="match status" value="1"/>
</dbReference>
<feature type="transmembrane region" description="Helical" evidence="1">
    <location>
        <begin position="118"/>
        <end position="141"/>
    </location>
</feature>
<dbReference type="InterPro" id="IPR038332">
    <property type="entry name" value="PPE_sf"/>
</dbReference>
<dbReference type="RefSeq" id="WP_120794882.1">
    <property type="nucleotide sequence ID" value="NZ_BLKX01000001.1"/>
</dbReference>
<keyword evidence="1" id="KW-0472">Membrane</keyword>
<dbReference type="SUPFAM" id="SSF140459">
    <property type="entry name" value="PE/PPE dimer-like"/>
    <property type="match status" value="1"/>
</dbReference>
<keyword evidence="1" id="KW-1133">Transmembrane helix</keyword>
<gene>
    <name evidence="3" type="ORF">MPRG_38120</name>
</gene>
<reference evidence="3 4" key="1">
    <citation type="journal article" date="2019" name="Emerg. Microbes Infect.">
        <title>Comprehensive subspecies identification of 175 nontuberculous mycobacteria species based on 7547 genomic profiles.</title>
        <authorList>
            <person name="Matsumoto Y."/>
            <person name="Kinjo T."/>
            <person name="Motooka D."/>
            <person name="Nabeya D."/>
            <person name="Jung N."/>
            <person name="Uechi K."/>
            <person name="Horii T."/>
            <person name="Iida T."/>
            <person name="Fujita J."/>
            <person name="Nakamura S."/>
        </authorList>
    </citation>
    <scope>NUCLEOTIDE SEQUENCE [LARGE SCALE GENOMIC DNA]</scope>
    <source>
        <strain evidence="3 4">JCM 18565</strain>
    </source>
</reference>
<proteinExistence type="predicted"/>
<dbReference type="Pfam" id="PF00934">
    <property type="entry name" value="PE"/>
    <property type="match status" value="1"/>
</dbReference>
<keyword evidence="1" id="KW-0812">Transmembrane</keyword>
<name>A0ABQ1C8A7_9MYCO</name>
<accession>A0ABQ1C8A7</accession>
<comment type="caution">
    <text evidence="3">The sequence shown here is derived from an EMBL/GenBank/DDBJ whole genome shotgun (WGS) entry which is preliminary data.</text>
</comment>
<keyword evidence="4" id="KW-1185">Reference proteome</keyword>
<evidence type="ECO:0000313" key="3">
    <source>
        <dbReference type="EMBL" id="GFG80536.1"/>
    </source>
</evidence>
<sequence>MSAVLAVPELMEAAASDLAKIGDTLNAAHLTAAAPTVAVLPAAADEVSTGIAHLFSDYGQEYQKLAGEAAGSYEQFAQHLTASAGAYASAEDAIAAFLQDFSNWVNFLSASATPLLPLLYLFENLTIIASFIAVGLAIAAVGLPISLAALALGIPVLAAFVGLIVGGFILYPLLLEPLAAL</sequence>